<dbReference type="EMBL" id="KQ964252">
    <property type="protein sequence ID" value="KXJ90606.1"/>
    <property type="molecule type" value="Genomic_DNA"/>
</dbReference>
<keyword evidence="2" id="KW-1185">Reference proteome</keyword>
<sequence>MCKNHTQPIQTGRLSERLADVQMCRCAPPLEIPRNLPAGRSGSDLHVVKSPRVARWDPSTGPAHV</sequence>
<proteinExistence type="predicted"/>
<gene>
    <name evidence="1" type="ORF">Micbo1qcDRAFT_164196</name>
</gene>
<evidence type="ECO:0000313" key="2">
    <source>
        <dbReference type="Proteomes" id="UP000070501"/>
    </source>
</evidence>
<dbReference type="AlphaFoldDB" id="A0A136J0T3"/>
<reference evidence="2" key="1">
    <citation type="submission" date="2016-02" db="EMBL/GenBank/DDBJ databases">
        <title>Draft genome sequence of Microdochium bolleyi, a fungal endophyte of beachgrass.</title>
        <authorList>
            <consortium name="DOE Joint Genome Institute"/>
            <person name="David A.S."/>
            <person name="May G."/>
            <person name="Haridas S."/>
            <person name="Lim J."/>
            <person name="Wang M."/>
            <person name="Labutti K."/>
            <person name="Lipzen A."/>
            <person name="Barry K."/>
            <person name="Grigoriev I.V."/>
        </authorList>
    </citation>
    <scope>NUCLEOTIDE SEQUENCE [LARGE SCALE GENOMIC DNA]</scope>
    <source>
        <strain evidence="2">J235TASD1</strain>
    </source>
</reference>
<organism evidence="1 2">
    <name type="scientific">Microdochium bolleyi</name>
    <dbReference type="NCBI Taxonomy" id="196109"/>
    <lineage>
        <taxon>Eukaryota</taxon>
        <taxon>Fungi</taxon>
        <taxon>Dikarya</taxon>
        <taxon>Ascomycota</taxon>
        <taxon>Pezizomycotina</taxon>
        <taxon>Sordariomycetes</taxon>
        <taxon>Xylariomycetidae</taxon>
        <taxon>Xylariales</taxon>
        <taxon>Microdochiaceae</taxon>
        <taxon>Microdochium</taxon>
    </lineage>
</organism>
<accession>A0A136J0T3</accession>
<name>A0A136J0T3_9PEZI</name>
<dbReference type="InParanoid" id="A0A136J0T3"/>
<protein>
    <submittedName>
        <fullName evidence="1">Uncharacterized protein</fullName>
    </submittedName>
</protein>
<evidence type="ECO:0000313" key="1">
    <source>
        <dbReference type="EMBL" id="KXJ90606.1"/>
    </source>
</evidence>
<dbReference type="Proteomes" id="UP000070501">
    <property type="component" value="Unassembled WGS sequence"/>
</dbReference>